<dbReference type="InterPro" id="IPR001155">
    <property type="entry name" value="OxRdtase_FMN_N"/>
</dbReference>
<comment type="similarity">
    <text evidence="2">Belongs to the NADH:flavin oxidoreductase/NADH oxidase family.</text>
</comment>
<evidence type="ECO:0000256" key="7">
    <source>
        <dbReference type="SAM" id="MobiDB-lite"/>
    </source>
</evidence>
<comment type="cofactor">
    <cofactor evidence="1">
        <name>FMN</name>
        <dbReference type="ChEBI" id="CHEBI:58210"/>
    </cofactor>
</comment>
<reference evidence="9" key="1">
    <citation type="submission" date="2019-09" db="EMBL/GenBank/DDBJ databases">
        <title>Draft genome information of white flower Hibiscus syriacus.</title>
        <authorList>
            <person name="Kim Y.-M."/>
        </authorList>
    </citation>
    <scope>NUCLEOTIDE SEQUENCE [LARGE SCALE GENOMIC DNA]</scope>
    <source>
        <strain evidence="9">YM2019G1</strain>
    </source>
</reference>
<dbReference type="SUPFAM" id="SSF51395">
    <property type="entry name" value="FMN-linked oxidoreductases"/>
    <property type="match status" value="1"/>
</dbReference>
<organism evidence="9 10">
    <name type="scientific">Hibiscus syriacus</name>
    <name type="common">Rose of Sharon</name>
    <dbReference type="NCBI Taxonomy" id="106335"/>
    <lineage>
        <taxon>Eukaryota</taxon>
        <taxon>Viridiplantae</taxon>
        <taxon>Streptophyta</taxon>
        <taxon>Embryophyta</taxon>
        <taxon>Tracheophyta</taxon>
        <taxon>Spermatophyta</taxon>
        <taxon>Magnoliopsida</taxon>
        <taxon>eudicotyledons</taxon>
        <taxon>Gunneridae</taxon>
        <taxon>Pentapetalae</taxon>
        <taxon>rosids</taxon>
        <taxon>malvids</taxon>
        <taxon>Malvales</taxon>
        <taxon>Malvaceae</taxon>
        <taxon>Malvoideae</taxon>
        <taxon>Hibiscus</taxon>
    </lineage>
</organism>
<evidence type="ECO:0000256" key="6">
    <source>
        <dbReference type="ARBA" id="ARBA00023002"/>
    </source>
</evidence>
<feature type="domain" description="NADH:flavin oxidoreductase/NADH oxidase N-terminal" evidence="8">
    <location>
        <begin position="15"/>
        <end position="337"/>
    </location>
</feature>
<evidence type="ECO:0000256" key="2">
    <source>
        <dbReference type="ARBA" id="ARBA00005979"/>
    </source>
</evidence>
<keyword evidence="3" id="KW-0285">Flavoprotein</keyword>
<dbReference type="PANTHER" id="PTHR22893">
    <property type="entry name" value="NADH OXIDOREDUCTASE-RELATED"/>
    <property type="match status" value="1"/>
</dbReference>
<evidence type="ECO:0000256" key="5">
    <source>
        <dbReference type="ARBA" id="ARBA00022857"/>
    </source>
</evidence>
<evidence type="ECO:0000313" key="10">
    <source>
        <dbReference type="Proteomes" id="UP000436088"/>
    </source>
</evidence>
<accession>A0A6A2ZYB9</accession>
<dbReference type="GO" id="GO:0016629">
    <property type="term" value="F:12-oxophytodienoate reductase activity"/>
    <property type="evidence" value="ECO:0007669"/>
    <property type="project" value="UniProtKB-ARBA"/>
</dbReference>
<keyword evidence="4" id="KW-0288">FMN</keyword>
<evidence type="ECO:0000256" key="4">
    <source>
        <dbReference type="ARBA" id="ARBA00022643"/>
    </source>
</evidence>
<dbReference type="Gene3D" id="3.20.20.70">
    <property type="entry name" value="Aldolase class I"/>
    <property type="match status" value="1"/>
</dbReference>
<keyword evidence="10" id="KW-1185">Reference proteome</keyword>
<evidence type="ECO:0000259" key="8">
    <source>
        <dbReference type="Pfam" id="PF00724"/>
    </source>
</evidence>
<dbReference type="AlphaFoldDB" id="A0A6A2ZYB9"/>
<keyword evidence="5" id="KW-0521">NADP</keyword>
<sequence>MGGIVDAQHQQPMPLLTPYRMGRFNLSHRMVMPPMTRQRSWNNIPQPHAAVYYSQRATKGGLIITEATVISEAGRGYKDTPGIWSKEQVEAWKPIVDAVHAKGGIIFCQIWHVGRASTYEYQPNGQAPISSTSNELKPQLQANAEEPAKFSPPRRLRTDEIPQVMPFGLTGFDGVEIHGAHGYLLDQFMKDHINDRTDQYGGSLENRCRFALEVVEAVANEIGADRVGLRLSPYADYLDSGDSNPTALGVYMAESLNKYGILYCHMVEPRMKLAEESFETTESLLPMRKAFKGTFIVAGGYDKDDGNKALAENRTDLVVFGRLFLSKPDLPKRFELNAPLTKHNRSTYCLPDPVVGYTDYPFLEDTA</sequence>
<dbReference type="Pfam" id="PF00724">
    <property type="entry name" value="Oxidored_FMN"/>
    <property type="match status" value="1"/>
</dbReference>
<dbReference type="InterPro" id="IPR045247">
    <property type="entry name" value="Oye-like"/>
</dbReference>
<dbReference type="InterPro" id="IPR013785">
    <property type="entry name" value="Aldolase_TIM"/>
</dbReference>
<feature type="region of interest" description="Disordered" evidence="7">
    <location>
        <begin position="125"/>
        <end position="155"/>
    </location>
</feature>
<feature type="compositionally biased region" description="Polar residues" evidence="7">
    <location>
        <begin position="125"/>
        <end position="142"/>
    </location>
</feature>
<evidence type="ECO:0000256" key="1">
    <source>
        <dbReference type="ARBA" id="ARBA00001917"/>
    </source>
</evidence>
<evidence type="ECO:0000256" key="3">
    <source>
        <dbReference type="ARBA" id="ARBA00022630"/>
    </source>
</evidence>
<evidence type="ECO:0000313" key="9">
    <source>
        <dbReference type="EMBL" id="KAE8696112.1"/>
    </source>
</evidence>
<dbReference type="FunFam" id="3.20.20.70:FF:000073">
    <property type="entry name" value="12-oxophytodienoate reductase 3"/>
    <property type="match status" value="1"/>
</dbReference>
<dbReference type="EMBL" id="VEPZ02001069">
    <property type="protein sequence ID" value="KAE8696112.1"/>
    <property type="molecule type" value="Genomic_DNA"/>
</dbReference>
<proteinExistence type="inferred from homology"/>
<dbReference type="PANTHER" id="PTHR22893:SF91">
    <property type="entry name" value="NADPH DEHYDROGENASE 2-RELATED"/>
    <property type="match status" value="1"/>
</dbReference>
<keyword evidence="6" id="KW-0560">Oxidoreductase</keyword>
<gene>
    <name evidence="9" type="ORF">F3Y22_tig00110676pilonHSYRG00070</name>
</gene>
<name>A0A6A2ZYB9_HIBSY</name>
<dbReference type="CDD" id="cd02933">
    <property type="entry name" value="OYE_like_FMN"/>
    <property type="match status" value="1"/>
</dbReference>
<dbReference type="GO" id="GO:0010181">
    <property type="term" value="F:FMN binding"/>
    <property type="evidence" value="ECO:0007669"/>
    <property type="project" value="InterPro"/>
</dbReference>
<protein>
    <submittedName>
        <fullName evidence="9">12-oxophytodienoate reductase 1</fullName>
    </submittedName>
</protein>
<dbReference type="Proteomes" id="UP000436088">
    <property type="component" value="Unassembled WGS sequence"/>
</dbReference>
<comment type="caution">
    <text evidence="9">The sequence shown here is derived from an EMBL/GenBank/DDBJ whole genome shotgun (WGS) entry which is preliminary data.</text>
</comment>